<gene>
    <name evidence="2" type="ORF">PM001_LOCUS6641</name>
</gene>
<comment type="caution">
    <text evidence="2">The sequence shown here is derived from an EMBL/GenBank/DDBJ whole genome shotgun (WGS) entry which is preliminary data.</text>
</comment>
<feature type="domain" description="Reverse transcriptase Ty1/copia-type" evidence="1">
    <location>
        <begin position="50"/>
        <end position="141"/>
    </location>
</feature>
<name>A0AAV1TIU8_9STRA</name>
<evidence type="ECO:0000259" key="1">
    <source>
        <dbReference type="Pfam" id="PF07727"/>
    </source>
</evidence>
<accession>A0AAV1TIU8</accession>
<sequence>MVIAISKHFGWLIDQHDVVTAFLYSFMKEQVLCVIPEGVELDMSGFDPCLYIKTSDGHCVFVLVYVDDVLVTGSSPKLIAHTKEDLKTRFEMTDSGKCAFVLGIELLDGEDGSVSMCQRRYVNDILKCFGMEECKAVASPVDVSSRLMSSNSASKIDVPFREAVGALMHLTTTTRPDIAYAVSFVSRFTEIPKKNTGLRSSASFGAKMHGICYKPSVKIDFRGYSDADWAADLSDHKSTSGYVFILLGAPVSWSSKKQPSVSLSAIEAEYIALESGDSRRQVDPLLTMRDHGGY</sequence>
<dbReference type="AlphaFoldDB" id="A0AAV1TIU8"/>
<dbReference type="InterPro" id="IPR013103">
    <property type="entry name" value="RVT_2"/>
</dbReference>
<reference evidence="2" key="1">
    <citation type="submission" date="2024-01" db="EMBL/GenBank/DDBJ databases">
        <authorList>
            <person name="Webb A."/>
        </authorList>
    </citation>
    <scope>NUCLEOTIDE SEQUENCE</scope>
    <source>
        <strain evidence="2">Pm1</strain>
    </source>
</reference>
<protein>
    <recommendedName>
        <fullName evidence="1">Reverse transcriptase Ty1/copia-type domain-containing protein</fullName>
    </recommendedName>
</protein>
<dbReference type="CDD" id="cd09272">
    <property type="entry name" value="RNase_HI_RT_Ty1"/>
    <property type="match status" value="1"/>
</dbReference>
<evidence type="ECO:0000313" key="2">
    <source>
        <dbReference type="EMBL" id="CAK7920361.1"/>
    </source>
</evidence>
<evidence type="ECO:0000313" key="3">
    <source>
        <dbReference type="Proteomes" id="UP001162060"/>
    </source>
</evidence>
<organism evidence="2 3">
    <name type="scientific">Peronospora matthiolae</name>
    <dbReference type="NCBI Taxonomy" id="2874970"/>
    <lineage>
        <taxon>Eukaryota</taxon>
        <taxon>Sar</taxon>
        <taxon>Stramenopiles</taxon>
        <taxon>Oomycota</taxon>
        <taxon>Peronosporomycetes</taxon>
        <taxon>Peronosporales</taxon>
        <taxon>Peronosporaceae</taxon>
        <taxon>Peronospora</taxon>
    </lineage>
</organism>
<dbReference type="EMBL" id="CAKLBY020000051">
    <property type="protein sequence ID" value="CAK7920361.1"/>
    <property type="molecule type" value="Genomic_DNA"/>
</dbReference>
<dbReference type="PANTHER" id="PTHR11439">
    <property type="entry name" value="GAG-POL-RELATED RETROTRANSPOSON"/>
    <property type="match status" value="1"/>
</dbReference>
<dbReference type="Proteomes" id="UP001162060">
    <property type="component" value="Unassembled WGS sequence"/>
</dbReference>
<dbReference type="Pfam" id="PF07727">
    <property type="entry name" value="RVT_2"/>
    <property type="match status" value="1"/>
</dbReference>
<proteinExistence type="predicted"/>
<dbReference type="PANTHER" id="PTHR11439:SF463">
    <property type="entry name" value="REVERSE TRANSCRIPTASE TY1_COPIA-TYPE DOMAIN-CONTAINING PROTEIN"/>
    <property type="match status" value="1"/>
</dbReference>